<evidence type="ECO:0000256" key="3">
    <source>
        <dbReference type="ARBA" id="ARBA00022448"/>
    </source>
</evidence>
<reference evidence="13" key="2">
    <citation type="submission" date="2021-09" db="EMBL/GenBank/DDBJ databases">
        <authorList>
            <person name="Jia N."/>
            <person name="Wang J."/>
            <person name="Shi W."/>
            <person name="Du L."/>
            <person name="Sun Y."/>
            <person name="Zhan W."/>
            <person name="Jiang J."/>
            <person name="Wang Q."/>
            <person name="Zhang B."/>
            <person name="Ji P."/>
            <person name="Sakyi L.B."/>
            <person name="Cui X."/>
            <person name="Yuan T."/>
            <person name="Jiang B."/>
            <person name="Yang W."/>
            <person name="Lam T.T.-Y."/>
            <person name="Chang Q."/>
            <person name="Ding S."/>
            <person name="Wang X."/>
            <person name="Zhu J."/>
            <person name="Ruan X."/>
            <person name="Zhao L."/>
            <person name="Wei J."/>
            <person name="Que T."/>
            <person name="Du C."/>
            <person name="Cheng J."/>
            <person name="Dai P."/>
            <person name="Han X."/>
            <person name="Huang E."/>
            <person name="Gao Y."/>
            <person name="Liu J."/>
            <person name="Shao H."/>
            <person name="Ye R."/>
            <person name="Li L."/>
            <person name="Wei W."/>
            <person name="Wang X."/>
            <person name="Wang C."/>
            <person name="Huo Q."/>
            <person name="Li W."/>
            <person name="Guo W."/>
            <person name="Chen H."/>
            <person name="Chen S."/>
            <person name="Zhou L."/>
            <person name="Zhou L."/>
            <person name="Ni X."/>
            <person name="Tian J."/>
            <person name="Zhou Y."/>
            <person name="Sheng Y."/>
            <person name="Liu T."/>
            <person name="Pan Y."/>
            <person name="Xia L."/>
            <person name="Li J."/>
            <person name="Zhao F."/>
            <person name="Cao W."/>
        </authorList>
    </citation>
    <scope>NUCLEOTIDE SEQUENCE</scope>
    <source>
        <strain evidence="13">Rmic-2018</strain>
        <tissue evidence="13">Larvae</tissue>
    </source>
</reference>
<name>A0A9J6CV97_RHIMP</name>
<reference evidence="13" key="1">
    <citation type="journal article" date="2020" name="Cell">
        <title>Large-Scale Comparative Analyses of Tick Genomes Elucidate Their Genetic Diversity and Vector Capacities.</title>
        <authorList>
            <consortium name="Tick Genome and Microbiome Consortium (TIGMIC)"/>
            <person name="Jia N."/>
            <person name="Wang J."/>
            <person name="Shi W."/>
            <person name="Du L."/>
            <person name="Sun Y."/>
            <person name="Zhan W."/>
            <person name="Jiang J.F."/>
            <person name="Wang Q."/>
            <person name="Zhang B."/>
            <person name="Ji P."/>
            <person name="Bell-Sakyi L."/>
            <person name="Cui X.M."/>
            <person name="Yuan T.T."/>
            <person name="Jiang B.G."/>
            <person name="Yang W.F."/>
            <person name="Lam T.T."/>
            <person name="Chang Q.C."/>
            <person name="Ding S.J."/>
            <person name="Wang X.J."/>
            <person name="Zhu J.G."/>
            <person name="Ruan X.D."/>
            <person name="Zhao L."/>
            <person name="Wei J.T."/>
            <person name="Ye R.Z."/>
            <person name="Que T.C."/>
            <person name="Du C.H."/>
            <person name="Zhou Y.H."/>
            <person name="Cheng J.X."/>
            <person name="Dai P.F."/>
            <person name="Guo W.B."/>
            <person name="Han X.H."/>
            <person name="Huang E.J."/>
            <person name="Li L.F."/>
            <person name="Wei W."/>
            <person name="Gao Y.C."/>
            <person name="Liu J.Z."/>
            <person name="Shao H.Z."/>
            <person name="Wang X."/>
            <person name="Wang C.C."/>
            <person name="Yang T.C."/>
            <person name="Huo Q.B."/>
            <person name="Li W."/>
            <person name="Chen H.Y."/>
            <person name="Chen S.E."/>
            <person name="Zhou L.G."/>
            <person name="Ni X.B."/>
            <person name="Tian J.H."/>
            <person name="Sheng Y."/>
            <person name="Liu T."/>
            <person name="Pan Y.S."/>
            <person name="Xia L.Y."/>
            <person name="Li J."/>
            <person name="Zhao F."/>
            <person name="Cao W.C."/>
        </authorList>
    </citation>
    <scope>NUCLEOTIDE SEQUENCE</scope>
    <source>
        <strain evidence="13">Rmic-2018</strain>
    </source>
</reference>
<feature type="transmembrane region" description="Helical" evidence="12">
    <location>
        <begin position="6"/>
        <end position="26"/>
    </location>
</feature>
<evidence type="ECO:0000313" key="13">
    <source>
        <dbReference type="EMBL" id="KAH7932405.1"/>
    </source>
</evidence>
<comment type="subcellular location">
    <subcellularLocation>
        <location evidence="1">Cell membrane</location>
        <topology evidence="1">Multi-pass membrane protein</topology>
    </subcellularLocation>
</comment>
<dbReference type="Gene3D" id="1.20.1730.10">
    <property type="entry name" value="Sodium/glucose cotransporter"/>
    <property type="match status" value="1"/>
</dbReference>
<dbReference type="Proteomes" id="UP000821866">
    <property type="component" value="Unassembled WGS sequence"/>
</dbReference>
<gene>
    <name evidence="13" type="ORF">HPB51_029305</name>
</gene>
<evidence type="ECO:0000313" key="14">
    <source>
        <dbReference type="Proteomes" id="UP000821866"/>
    </source>
</evidence>
<dbReference type="GO" id="GO:0005886">
    <property type="term" value="C:plasma membrane"/>
    <property type="evidence" value="ECO:0007669"/>
    <property type="project" value="UniProtKB-SubCell"/>
</dbReference>
<dbReference type="GO" id="GO:0006814">
    <property type="term" value="P:sodium ion transport"/>
    <property type="evidence" value="ECO:0007669"/>
    <property type="project" value="UniProtKB-KW"/>
</dbReference>
<dbReference type="PANTHER" id="PTHR42985">
    <property type="entry name" value="SODIUM-COUPLED MONOCARBOXYLATE TRANSPORTER"/>
    <property type="match status" value="1"/>
</dbReference>
<evidence type="ECO:0000256" key="10">
    <source>
        <dbReference type="ARBA" id="ARBA00023201"/>
    </source>
</evidence>
<dbReference type="VEuPathDB" id="VectorBase:LOC119174223"/>
<dbReference type="InterPro" id="IPR038377">
    <property type="entry name" value="Na/Glc_symporter_sf"/>
</dbReference>
<dbReference type="Pfam" id="PF00474">
    <property type="entry name" value="SSF"/>
    <property type="match status" value="1"/>
</dbReference>
<feature type="transmembrane region" description="Helical" evidence="12">
    <location>
        <begin position="86"/>
        <end position="105"/>
    </location>
</feature>
<feature type="transmembrane region" description="Helical" evidence="12">
    <location>
        <begin position="54"/>
        <end position="74"/>
    </location>
</feature>
<keyword evidence="5 12" id="KW-0812">Transmembrane</keyword>
<comment type="similarity">
    <text evidence="2 11">Belongs to the sodium:solute symporter (SSF) (TC 2.A.21) family.</text>
</comment>
<dbReference type="GO" id="GO:0015293">
    <property type="term" value="F:symporter activity"/>
    <property type="evidence" value="ECO:0007669"/>
    <property type="project" value="TreeGrafter"/>
</dbReference>
<evidence type="ECO:0000256" key="5">
    <source>
        <dbReference type="ARBA" id="ARBA00022692"/>
    </source>
</evidence>
<keyword evidence="9 12" id="KW-0472">Membrane</keyword>
<keyword evidence="10" id="KW-0739">Sodium transport</keyword>
<protein>
    <recommendedName>
        <fullName evidence="15">Sodium-dependent multivitamin transporter</fullName>
    </recommendedName>
</protein>
<dbReference type="EMBL" id="JABSTU010006715">
    <property type="protein sequence ID" value="KAH7932405.1"/>
    <property type="molecule type" value="Genomic_DNA"/>
</dbReference>
<evidence type="ECO:0000256" key="11">
    <source>
        <dbReference type="RuleBase" id="RU362091"/>
    </source>
</evidence>
<evidence type="ECO:0000256" key="2">
    <source>
        <dbReference type="ARBA" id="ARBA00006434"/>
    </source>
</evidence>
<keyword evidence="3" id="KW-0813">Transport</keyword>
<evidence type="ECO:0000256" key="12">
    <source>
        <dbReference type="SAM" id="Phobius"/>
    </source>
</evidence>
<dbReference type="InterPro" id="IPR001734">
    <property type="entry name" value="Na/solute_symporter"/>
</dbReference>
<sequence length="144" mass="16046">MVRMMEYIIFGALMAGNLSLGLYFSFRKRGTGTATSVTTAEVFLGSRLLRTIPLAASSVASLVSSTALVGFPAHYYAYGWHTSWCYVMPLVFVPLSTHVFVPVLYRLRITSIFEMWELTLKAESEKPVDLTARPAVAEWKPSLD</sequence>
<organism evidence="13 14">
    <name type="scientific">Rhipicephalus microplus</name>
    <name type="common">Cattle tick</name>
    <name type="synonym">Boophilus microplus</name>
    <dbReference type="NCBI Taxonomy" id="6941"/>
    <lineage>
        <taxon>Eukaryota</taxon>
        <taxon>Metazoa</taxon>
        <taxon>Ecdysozoa</taxon>
        <taxon>Arthropoda</taxon>
        <taxon>Chelicerata</taxon>
        <taxon>Arachnida</taxon>
        <taxon>Acari</taxon>
        <taxon>Parasitiformes</taxon>
        <taxon>Ixodida</taxon>
        <taxon>Ixodoidea</taxon>
        <taxon>Ixodidae</taxon>
        <taxon>Rhipicephalinae</taxon>
        <taxon>Rhipicephalus</taxon>
        <taxon>Boophilus</taxon>
    </lineage>
</organism>
<dbReference type="PANTHER" id="PTHR42985:SF40">
    <property type="entry name" value="LD47995P-RELATED"/>
    <property type="match status" value="1"/>
</dbReference>
<evidence type="ECO:0008006" key="15">
    <source>
        <dbReference type="Google" id="ProtNLM"/>
    </source>
</evidence>
<dbReference type="AlphaFoldDB" id="A0A9J6CV97"/>
<keyword evidence="14" id="KW-1185">Reference proteome</keyword>
<keyword evidence="4" id="KW-1003">Cell membrane</keyword>
<keyword evidence="7" id="KW-0915">Sodium</keyword>
<dbReference type="PROSITE" id="PS50283">
    <property type="entry name" value="NA_SOLUT_SYMP_3"/>
    <property type="match status" value="1"/>
</dbReference>
<evidence type="ECO:0000256" key="7">
    <source>
        <dbReference type="ARBA" id="ARBA00023053"/>
    </source>
</evidence>
<evidence type="ECO:0000256" key="4">
    <source>
        <dbReference type="ARBA" id="ARBA00022475"/>
    </source>
</evidence>
<evidence type="ECO:0000256" key="6">
    <source>
        <dbReference type="ARBA" id="ARBA00022989"/>
    </source>
</evidence>
<dbReference type="InterPro" id="IPR051163">
    <property type="entry name" value="Sodium:Solute_Symporter_SSF"/>
</dbReference>
<evidence type="ECO:0000256" key="1">
    <source>
        <dbReference type="ARBA" id="ARBA00004651"/>
    </source>
</evidence>
<keyword evidence="8" id="KW-0406">Ion transport</keyword>
<comment type="caution">
    <text evidence="13">The sequence shown here is derived from an EMBL/GenBank/DDBJ whole genome shotgun (WGS) entry which is preliminary data.</text>
</comment>
<evidence type="ECO:0000256" key="8">
    <source>
        <dbReference type="ARBA" id="ARBA00023065"/>
    </source>
</evidence>
<accession>A0A9J6CV97</accession>
<proteinExistence type="inferred from homology"/>
<keyword evidence="6 12" id="KW-1133">Transmembrane helix</keyword>
<evidence type="ECO:0000256" key="9">
    <source>
        <dbReference type="ARBA" id="ARBA00023136"/>
    </source>
</evidence>